<evidence type="ECO:0008006" key="4">
    <source>
        <dbReference type="Google" id="ProtNLM"/>
    </source>
</evidence>
<protein>
    <recommendedName>
        <fullName evidence="4">Lipoprotein</fullName>
    </recommendedName>
</protein>
<dbReference type="RefSeq" id="WP_380061718.1">
    <property type="nucleotide sequence ID" value="NZ_JBHSEI010000007.1"/>
</dbReference>
<dbReference type="Proteomes" id="UP001595952">
    <property type="component" value="Unassembled WGS sequence"/>
</dbReference>
<name>A0ABV9IAK2_9DEIO</name>
<gene>
    <name evidence="2" type="ORF">ACFO0D_10195</name>
</gene>
<feature type="signal peptide" evidence="1">
    <location>
        <begin position="1"/>
        <end position="20"/>
    </location>
</feature>
<keyword evidence="1" id="KW-0732">Signal</keyword>
<evidence type="ECO:0000256" key="1">
    <source>
        <dbReference type="SAM" id="SignalP"/>
    </source>
</evidence>
<reference evidence="3" key="1">
    <citation type="journal article" date="2019" name="Int. J. Syst. Evol. Microbiol.">
        <title>The Global Catalogue of Microorganisms (GCM) 10K type strain sequencing project: providing services to taxonomists for standard genome sequencing and annotation.</title>
        <authorList>
            <consortium name="The Broad Institute Genomics Platform"/>
            <consortium name="The Broad Institute Genome Sequencing Center for Infectious Disease"/>
            <person name="Wu L."/>
            <person name="Ma J."/>
        </authorList>
    </citation>
    <scope>NUCLEOTIDE SEQUENCE [LARGE SCALE GENOMIC DNA]</scope>
    <source>
        <strain evidence="3">CCUG 55995</strain>
    </source>
</reference>
<organism evidence="2 3">
    <name type="scientific">Deinococcus hohokamensis</name>
    <dbReference type="NCBI Taxonomy" id="309883"/>
    <lineage>
        <taxon>Bacteria</taxon>
        <taxon>Thermotogati</taxon>
        <taxon>Deinococcota</taxon>
        <taxon>Deinococci</taxon>
        <taxon>Deinococcales</taxon>
        <taxon>Deinococcaceae</taxon>
        <taxon>Deinococcus</taxon>
    </lineage>
</organism>
<sequence>MRPSFLLALCVGALSSLACAQSSACPPSPLDLDLAELRAATVIVSQAPFTDERGRADGRSVVRGDVVLQGPADRGRRCSYFLSPEGPVTNAYLKDAHVQALPSPFTLAGRWRRDEDAHLDLQSGGQLTGNVTSRGLATPQVGNVNGTLQKQGNIWTYAKDGCQLTLRPVGPWLLVTDNLACGGDQVTFRGLYRRQR</sequence>
<comment type="caution">
    <text evidence="2">The sequence shown here is derived from an EMBL/GenBank/DDBJ whole genome shotgun (WGS) entry which is preliminary data.</text>
</comment>
<dbReference type="PROSITE" id="PS51257">
    <property type="entry name" value="PROKAR_LIPOPROTEIN"/>
    <property type="match status" value="1"/>
</dbReference>
<evidence type="ECO:0000313" key="2">
    <source>
        <dbReference type="EMBL" id="MFC4638710.1"/>
    </source>
</evidence>
<evidence type="ECO:0000313" key="3">
    <source>
        <dbReference type="Proteomes" id="UP001595952"/>
    </source>
</evidence>
<accession>A0ABV9IAK2</accession>
<dbReference type="EMBL" id="JBHSEI010000007">
    <property type="protein sequence ID" value="MFC4638710.1"/>
    <property type="molecule type" value="Genomic_DNA"/>
</dbReference>
<keyword evidence="3" id="KW-1185">Reference proteome</keyword>
<proteinExistence type="predicted"/>
<feature type="chain" id="PRO_5047539624" description="Lipoprotein" evidence="1">
    <location>
        <begin position="21"/>
        <end position="196"/>
    </location>
</feature>